<keyword evidence="2" id="KW-1185">Reference proteome</keyword>
<evidence type="ECO:0000313" key="1">
    <source>
        <dbReference type="EMBL" id="KAJ9061055.1"/>
    </source>
</evidence>
<accession>A0ACC2SFH7</accession>
<dbReference type="Proteomes" id="UP001165960">
    <property type="component" value="Unassembled WGS sequence"/>
</dbReference>
<proteinExistence type="predicted"/>
<comment type="caution">
    <text evidence="1">The sequence shown here is derived from an EMBL/GenBank/DDBJ whole genome shotgun (WGS) entry which is preliminary data.</text>
</comment>
<protein>
    <submittedName>
        <fullName evidence="1">Uncharacterized protein</fullName>
    </submittedName>
</protein>
<evidence type="ECO:0000313" key="2">
    <source>
        <dbReference type="Proteomes" id="UP001165960"/>
    </source>
</evidence>
<name>A0ACC2SFH7_9FUNG</name>
<organism evidence="1 2">
    <name type="scientific">Entomophthora muscae</name>
    <dbReference type="NCBI Taxonomy" id="34485"/>
    <lineage>
        <taxon>Eukaryota</taxon>
        <taxon>Fungi</taxon>
        <taxon>Fungi incertae sedis</taxon>
        <taxon>Zoopagomycota</taxon>
        <taxon>Entomophthoromycotina</taxon>
        <taxon>Entomophthoromycetes</taxon>
        <taxon>Entomophthorales</taxon>
        <taxon>Entomophthoraceae</taxon>
        <taxon>Entomophthora</taxon>
    </lineage>
</organism>
<sequence>MYGNPLSAPIPKKARSSLMLMDKHHPNIVLVTLICIKLAAVSRADIYISPNKLMSWSAFLHQDTPPEQLLKKVIKLPTEMEL</sequence>
<dbReference type="EMBL" id="QTSX02005103">
    <property type="protein sequence ID" value="KAJ9061055.1"/>
    <property type="molecule type" value="Genomic_DNA"/>
</dbReference>
<gene>
    <name evidence="1" type="ORF">DSO57_1024496</name>
</gene>
<reference evidence="1" key="1">
    <citation type="submission" date="2022-04" db="EMBL/GenBank/DDBJ databases">
        <title>Genome of the entomopathogenic fungus Entomophthora muscae.</title>
        <authorList>
            <person name="Elya C."/>
            <person name="Lovett B.R."/>
            <person name="Lee E."/>
            <person name="Macias A.M."/>
            <person name="Hajek A.E."/>
            <person name="De Bivort B.L."/>
            <person name="Kasson M.T."/>
            <person name="De Fine Licht H.H."/>
            <person name="Stajich J.E."/>
        </authorList>
    </citation>
    <scope>NUCLEOTIDE SEQUENCE</scope>
    <source>
        <strain evidence="1">Berkeley</strain>
    </source>
</reference>